<dbReference type="AlphaFoldDB" id="A9CP51"/>
<dbReference type="OMA" id="GSNTHEP"/>
<dbReference type="GO" id="GO:0005737">
    <property type="term" value="C:cytoplasm"/>
    <property type="evidence" value="ECO:0007669"/>
    <property type="project" value="UniProtKB-ARBA"/>
</dbReference>
<keyword evidence="6" id="KW-0548">Nucleotidyltransferase</keyword>
<keyword evidence="8 12" id="KW-0067">ATP-binding</keyword>
<dbReference type="GO" id="GO:0003899">
    <property type="term" value="F:DNA-directed RNA polymerase activity"/>
    <property type="evidence" value="ECO:0007669"/>
    <property type="project" value="UniProtKB-EC"/>
</dbReference>
<keyword evidence="5" id="KW-0808">Transferase</keyword>
<dbReference type="Gene3D" id="2.170.120.12">
    <property type="entry name" value="DNA-directed RNA polymerase, insert domain"/>
    <property type="match status" value="1"/>
</dbReference>
<dbReference type="InterPro" id="IPR013126">
    <property type="entry name" value="Hsp_70_fam"/>
</dbReference>
<dbReference type="EnsemblPlants" id="Pp3c11_16940V3.1">
    <property type="protein sequence ID" value="Pp3c11_16940V3.1"/>
    <property type="gene ID" value="Pp3c11_16940"/>
</dbReference>
<dbReference type="STRING" id="3218.A9CP51"/>
<dbReference type="GO" id="GO:0006351">
    <property type="term" value="P:DNA-templated transcription"/>
    <property type="evidence" value="ECO:0007669"/>
    <property type="project" value="InterPro"/>
</dbReference>
<organism evidence="14">
    <name type="scientific">Physcomitrium patens</name>
    <name type="common">Spreading-leaved earth moss</name>
    <name type="synonym">Physcomitrella patens</name>
    <dbReference type="NCBI Taxonomy" id="3218"/>
    <lineage>
        <taxon>Eukaryota</taxon>
        <taxon>Viridiplantae</taxon>
        <taxon>Streptophyta</taxon>
        <taxon>Embryophyta</taxon>
        <taxon>Bryophyta</taxon>
        <taxon>Bryophytina</taxon>
        <taxon>Bryopsida</taxon>
        <taxon>Funariidae</taxon>
        <taxon>Funariales</taxon>
        <taxon>Funariaceae</taxon>
        <taxon>Physcomitrium</taxon>
    </lineage>
</organism>
<dbReference type="Gene3D" id="3.30.1360.10">
    <property type="entry name" value="RNA polymerase, RBP11-like subunit"/>
    <property type="match status" value="1"/>
</dbReference>
<dbReference type="EnsemblPlants" id="Pp3c11_16940V3.2">
    <property type="protein sequence ID" value="Pp3c11_16940V3.2"/>
    <property type="gene ID" value="Pp3c11_16940"/>
</dbReference>
<dbReference type="EMBL" id="AB293563">
    <property type="protein sequence ID" value="BAF95589.1"/>
    <property type="molecule type" value="Genomic_DNA"/>
</dbReference>
<sequence>MATVMGAQAVADAVRAVAPFISESGRSSRRNPFSGRDTMRKIELGGRMVARRVKGLDYGRFKRNSTVVASVEGGNNFTMVRSAPGDEFDKRIVEWVAEDFERVNGVDLLKDSQSVLRLTEAAEKAKRELASASQANLSLSFITTTADGPMDIETTLTRDIFLELCSDLLDKRYPTGMSSTKVLTEVERVVSQSSTQSPLQWRCVETFKENDHRHYARFAVSPFRQGQAITVGNALRRALLGEVQGAAITCATFKDMGIVHEYQAVDGIQETVQDILLNVRDVAIGSNTHEPQKAFISVMGPRQVIAGDILCPPSLVVPDPSQNIALVTAAIPFNVEIEVEKDVGYRIVDPGKSTNGRFYIDSVFMPVVQANYSVHSFEVEDVTREILFLEIYTNGSISPEEALIEAARSLIDLLLPLLESEVIEVTNTTEKENGSRNISMLSSFLSSSDQITKEVTYKHVFIDQLKLPARAYNCLKRANIHTVSDLLDYTQDDLMRIKNFGKKSVEEVLEALRAQFNISLPKSKA</sequence>
<dbReference type="CDD" id="cd06928">
    <property type="entry name" value="RNAP_alpha_NTD"/>
    <property type="match status" value="1"/>
</dbReference>
<dbReference type="InterPro" id="IPR011260">
    <property type="entry name" value="RNAP_asu_C"/>
</dbReference>
<evidence type="ECO:0000313" key="14">
    <source>
        <dbReference type="EMBL" id="BAF95589.1"/>
    </source>
</evidence>
<dbReference type="InterPro" id="IPR043129">
    <property type="entry name" value="ATPase_NBD"/>
</dbReference>
<dbReference type="InterPro" id="IPR036643">
    <property type="entry name" value="RNApol_insert_sf"/>
</dbReference>
<dbReference type="EMBL" id="ABEU02000011">
    <property type="protein sequence ID" value="PNR45345.1"/>
    <property type="molecule type" value="Genomic_DNA"/>
</dbReference>
<dbReference type="PANTHER" id="PTHR19375">
    <property type="entry name" value="HEAT SHOCK PROTEIN 70KDA"/>
    <property type="match status" value="1"/>
</dbReference>
<dbReference type="GO" id="GO:0005524">
    <property type="term" value="F:ATP binding"/>
    <property type="evidence" value="ECO:0007669"/>
    <property type="project" value="UniProtKB-KW"/>
</dbReference>
<dbReference type="SUPFAM" id="SSF56553">
    <property type="entry name" value="Insert subdomain of RNA polymerase alpha subunit"/>
    <property type="match status" value="1"/>
</dbReference>
<reference evidence="16" key="4">
    <citation type="submission" date="2020-12" db="UniProtKB">
        <authorList>
            <consortium name="EnsemblPlants"/>
        </authorList>
    </citation>
    <scope>IDENTIFICATION</scope>
</reference>
<dbReference type="SUPFAM" id="SSF47789">
    <property type="entry name" value="C-terminal domain of RNA polymerase alpha subunit"/>
    <property type="match status" value="1"/>
</dbReference>
<reference evidence="14" key="1">
    <citation type="journal article" date="2007" name="Plant J.">
        <title>Transcription of plastid genes is modulated by two nuclear-encoded alpha subunits of plastid RNA polymerase in the moss Physcomitrella patens.</title>
        <authorList>
            <person name="Kabeya Y."/>
            <person name="Kobayashi Y."/>
            <person name="Suzuki H."/>
            <person name="Itoh J."/>
            <person name="Sugita M."/>
        </authorList>
    </citation>
    <scope>NUCLEOTIDE SEQUENCE</scope>
</reference>
<dbReference type="Gene3D" id="1.10.150.20">
    <property type="entry name" value="5' to 3' exonuclease, C-terminal subdomain"/>
    <property type="match status" value="1"/>
</dbReference>
<reference evidence="15 17" key="2">
    <citation type="journal article" date="2008" name="Science">
        <title>The Physcomitrella genome reveals evolutionary insights into the conquest of land by plants.</title>
        <authorList>
            <person name="Rensing S."/>
            <person name="Lang D."/>
            <person name="Zimmer A."/>
            <person name="Terry A."/>
            <person name="Salamov A."/>
            <person name="Shapiro H."/>
            <person name="Nishiyama T."/>
            <person name="Perroud P.-F."/>
            <person name="Lindquist E."/>
            <person name="Kamisugi Y."/>
            <person name="Tanahashi T."/>
            <person name="Sakakibara K."/>
            <person name="Fujita T."/>
            <person name="Oishi K."/>
            <person name="Shin-I T."/>
            <person name="Kuroki Y."/>
            <person name="Toyoda A."/>
            <person name="Suzuki Y."/>
            <person name="Hashimoto A."/>
            <person name="Yamaguchi K."/>
            <person name="Sugano A."/>
            <person name="Kohara Y."/>
            <person name="Fujiyama A."/>
            <person name="Anterola A."/>
            <person name="Aoki S."/>
            <person name="Ashton N."/>
            <person name="Barbazuk W.B."/>
            <person name="Barker E."/>
            <person name="Bennetzen J."/>
            <person name="Bezanilla M."/>
            <person name="Blankenship R."/>
            <person name="Cho S.H."/>
            <person name="Dutcher S."/>
            <person name="Estelle M."/>
            <person name="Fawcett J.A."/>
            <person name="Gundlach H."/>
            <person name="Hanada K."/>
            <person name="Heyl A."/>
            <person name="Hicks K.A."/>
            <person name="Hugh J."/>
            <person name="Lohr M."/>
            <person name="Mayer K."/>
            <person name="Melkozernov A."/>
            <person name="Murata T."/>
            <person name="Nelson D."/>
            <person name="Pils B."/>
            <person name="Prigge M."/>
            <person name="Reiss B."/>
            <person name="Renner T."/>
            <person name="Rombauts S."/>
            <person name="Rushton P."/>
            <person name="Sanderfoot A."/>
            <person name="Schween G."/>
            <person name="Shiu S.-H."/>
            <person name="Stueber K."/>
            <person name="Theodoulou F.L."/>
            <person name="Tu H."/>
            <person name="Van de Peer Y."/>
            <person name="Verrier P.J."/>
            <person name="Waters E."/>
            <person name="Wood A."/>
            <person name="Yang L."/>
            <person name="Cove D."/>
            <person name="Cuming A."/>
            <person name="Hasebe M."/>
            <person name="Lucas S."/>
            <person name="Mishler D.B."/>
            <person name="Reski R."/>
            <person name="Grigoriev I."/>
            <person name="Quatrano R.S."/>
            <person name="Boore J.L."/>
        </authorList>
    </citation>
    <scope>NUCLEOTIDE SEQUENCE [LARGE SCALE GENOMIC DNA]</scope>
    <source>
        <strain evidence="16 17">cv. Gransden 2004</strain>
    </source>
</reference>
<keyword evidence="4 14" id="KW-0240">DNA-directed RNA polymerase</keyword>
<dbReference type="GO" id="GO:0046983">
    <property type="term" value="F:protein dimerization activity"/>
    <property type="evidence" value="ECO:0007669"/>
    <property type="project" value="InterPro"/>
</dbReference>
<dbReference type="InterPro" id="IPR011262">
    <property type="entry name" value="DNA-dir_RNA_pol_insert"/>
</dbReference>
<dbReference type="EC" id="2.7.7.6" evidence="3"/>
<dbReference type="Proteomes" id="UP000006727">
    <property type="component" value="Chromosome 11"/>
</dbReference>
<dbReference type="Pfam" id="PF01000">
    <property type="entry name" value="RNA_pol_A_bac"/>
    <property type="match status" value="1"/>
</dbReference>
<dbReference type="Gene3D" id="3.90.640.10">
    <property type="entry name" value="Actin, Chain A, domain 4"/>
    <property type="match status" value="1"/>
</dbReference>
<evidence type="ECO:0000256" key="6">
    <source>
        <dbReference type="ARBA" id="ARBA00022695"/>
    </source>
</evidence>
<dbReference type="FunFam" id="3.90.640.10:FF:000003">
    <property type="entry name" value="Molecular chaperone DnaK"/>
    <property type="match status" value="1"/>
</dbReference>
<accession>A9CP51</accession>
<evidence type="ECO:0000256" key="8">
    <source>
        <dbReference type="ARBA" id="ARBA00022840"/>
    </source>
</evidence>
<comment type="catalytic activity">
    <reaction evidence="11">
        <text>RNA(n) + a ribonucleoside 5'-triphosphate = RNA(n+1) + diphosphate</text>
        <dbReference type="Rhea" id="RHEA:21248"/>
        <dbReference type="Rhea" id="RHEA-COMP:14527"/>
        <dbReference type="Rhea" id="RHEA-COMP:17342"/>
        <dbReference type="ChEBI" id="CHEBI:33019"/>
        <dbReference type="ChEBI" id="CHEBI:61557"/>
        <dbReference type="ChEBI" id="CHEBI:140395"/>
        <dbReference type="EC" id="2.7.7.6"/>
    </reaction>
</comment>
<evidence type="ECO:0000313" key="17">
    <source>
        <dbReference type="Proteomes" id="UP000006727"/>
    </source>
</evidence>
<evidence type="ECO:0000256" key="9">
    <source>
        <dbReference type="ARBA" id="ARBA00023163"/>
    </source>
</evidence>
<keyword evidence="9" id="KW-0804">Transcription</keyword>
<evidence type="ECO:0000313" key="16">
    <source>
        <dbReference type="EnsemblPlants" id="Pp3c11_16940V3.1"/>
    </source>
</evidence>
<evidence type="ECO:0000256" key="3">
    <source>
        <dbReference type="ARBA" id="ARBA00012418"/>
    </source>
</evidence>
<comment type="function">
    <text evidence="1">DNA-dependent RNA polymerase catalyzes the transcription of DNA into RNA using the four ribonucleoside triphosphates as substrates.</text>
</comment>
<dbReference type="GO" id="GO:0003677">
    <property type="term" value="F:DNA binding"/>
    <property type="evidence" value="ECO:0007669"/>
    <property type="project" value="InterPro"/>
</dbReference>
<dbReference type="EMBL" id="AB293564">
    <property type="protein sequence ID" value="BAF95590.1"/>
    <property type="molecule type" value="mRNA"/>
</dbReference>
<dbReference type="NCBIfam" id="TIGR02027">
    <property type="entry name" value="rpoA"/>
    <property type="match status" value="1"/>
</dbReference>
<evidence type="ECO:0000256" key="7">
    <source>
        <dbReference type="ARBA" id="ARBA00022741"/>
    </source>
</evidence>
<dbReference type="GO" id="GO:0000428">
    <property type="term" value="C:DNA-directed RNA polymerase complex"/>
    <property type="evidence" value="ECO:0007669"/>
    <property type="project" value="UniProtKB-KW"/>
</dbReference>
<evidence type="ECO:0000256" key="11">
    <source>
        <dbReference type="ARBA" id="ARBA00048552"/>
    </source>
</evidence>
<dbReference type="Gramene" id="Pp3c11_16940V3.2">
    <property type="protein sequence ID" value="Pp3c11_16940V3.2"/>
    <property type="gene ID" value="Pp3c11_16940"/>
</dbReference>
<dbReference type="SUPFAM" id="SSF55257">
    <property type="entry name" value="RBP11-like subunits of RNA polymerase"/>
    <property type="match status" value="1"/>
</dbReference>
<evidence type="ECO:0000256" key="2">
    <source>
        <dbReference type="ARBA" id="ARBA00007123"/>
    </source>
</evidence>
<evidence type="ECO:0000313" key="15">
    <source>
        <dbReference type="EMBL" id="PNR45345.1"/>
    </source>
</evidence>
<gene>
    <name evidence="14" type="primary">PpRpoA2</name>
    <name evidence="16" type="synonym">LOC112288488</name>
    <name evidence="15" type="ORF">PHYPA_015116</name>
</gene>
<dbReference type="PaxDb" id="3218-PP1S80_151V6.1"/>
<evidence type="ECO:0000256" key="4">
    <source>
        <dbReference type="ARBA" id="ARBA00022478"/>
    </source>
</evidence>
<dbReference type="SUPFAM" id="SSF53067">
    <property type="entry name" value="Actin-like ATPase domain"/>
    <property type="match status" value="1"/>
</dbReference>
<dbReference type="InterPro" id="IPR011263">
    <property type="entry name" value="DNA-dir_RNA_pol_RpoA/D/Rpb3"/>
</dbReference>
<feature type="domain" description="DNA-directed RNA polymerase RpoA/D/Rpb3-type" evidence="13">
    <location>
        <begin position="215"/>
        <end position="420"/>
    </location>
</feature>
<keyword evidence="17" id="KW-1185">Reference proteome</keyword>
<dbReference type="GO" id="GO:0140662">
    <property type="term" value="F:ATP-dependent protein folding chaperone"/>
    <property type="evidence" value="ECO:0007669"/>
    <property type="project" value="InterPro"/>
</dbReference>
<dbReference type="SMART" id="SM00662">
    <property type="entry name" value="RPOLD"/>
    <property type="match status" value="1"/>
</dbReference>
<dbReference type="Pfam" id="PF03118">
    <property type="entry name" value="RNA_pol_A_CTD"/>
    <property type="match status" value="1"/>
</dbReference>
<reference evidence="15 17" key="3">
    <citation type="journal article" date="2018" name="Plant J.">
        <title>The Physcomitrella patens chromosome-scale assembly reveals moss genome structure and evolution.</title>
        <authorList>
            <person name="Lang D."/>
            <person name="Ullrich K.K."/>
            <person name="Murat F."/>
            <person name="Fuchs J."/>
            <person name="Jenkins J."/>
            <person name="Haas F.B."/>
            <person name="Piednoel M."/>
            <person name="Gundlach H."/>
            <person name="Van Bel M."/>
            <person name="Meyberg R."/>
            <person name="Vives C."/>
            <person name="Morata J."/>
            <person name="Symeonidi A."/>
            <person name="Hiss M."/>
            <person name="Muchero W."/>
            <person name="Kamisugi Y."/>
            <person name="Saleh O."/>
            <person name="Blanc G."/>
            <person name="Decker E.L."/>
            <person name="van Gessel N."/>
            <person name="Grimwood J."/>
            <person name="Hayes R.D."/>
            <person name="Graham S.W."/>
            <person name="Gunter L.E."/>
            <person name="McDaniel S.F."/>
            <person name="Hoernstein S.N.W."/>
            <person name="Larsson A."/>
            <person name="Li F.W."/>
            <person name="Perroud P.F."/>
            <person name="Phillips J."/>
            <person name="Ranjan P."/>
            <person name="Rokshar D.S."/>
            <person name="Rothfels C.J."/>
            <person name="Schneider L."/>
            <person name="Shu S."/>
            <person name="Stevenson D.W."/>
            <person name="Thummler F."/>
            <person name="Tillich M."/>
            <person name="Villarreal Aguilar J.C."/>
            <person name="Widiez T."/>
            <person name="Wong G.K."/>
            <person name="Wymore A."/>
            <person name="Zhang Y."/>
            <person name="Zimmer A.D."/>
            <person name="Quatrano R.S."/>
            <person name="Mayer K.F.X."/>
            <person name="Goodstein D."/>
            <person name="Casacuberta J.M."/>
            <person name="Vandepoele K."/>
            <person name="Reski R."/>
            <person name="Cuming A.C."/>
            <person name="Tuskan G.A."/>
            <person name="Maumus F."/>
            <person name="Salse J."/>
            <person name="Schmutz J."/>
            <person name="Rensing S.A."/>
        </authorList>
    </citation>
    <scope>NUCLEOTIDE SEQUENCE [LARGE SCALE GENOMIC DNA]</scope>
    <source>
        <strain evidence="16 17">cv. Gransden 2004</strain>
    </source>
</reference>
<comment type="similarity">
    <text evidence="12">Belongs to the heat shock protein 70 family.</text>
</comment>
<keyword evidence="7 12" id="KW-0547">Nucleotide-binding</keyword>
<evidence type="ECO:0000256" key="10">
    <source>
        <dbReference type="ARBA" id="ARBA00031776"/>
    </source>
</evidence>
<dbReference type="Pfam" id="PF00012">
    <property type="entry name" value="HSP70"/>
    <property type="match status" value="1"/>
</dbReference>
<dbReference type="InterPro" id="IPR011773">
    <property type="entry name" value="DNA-dir_RpoA"/>
</dbReference>
<name>A9CP51_PHYPA</name>
<dbReference type="HOGENOM" id="CLU_608895_0_0_1"/>
<proteinExistence type="evidence at transcript level"/>
<dbReference type="InterPro" id="IPR036603">
    <property type="entry name" value="RBP11-like"/>
</dbReference>
<evidence type="ECO:0000256" key="12">
    <source>
        <dbReference type="RuleBase" id="RU003322"/>
    </source>
</evidence>
<evidence type="ECO:0000256" key="1">
    <source>
        <dbReference type="ARBA" id="ARBA00004026"/>
    </source>
</evidence>
<dbReference type="FunCoup" id="A9CP51">
    <property type="interactions" value="210"/>
</dbReference>
<evidence type="ECO:0000256" key="5">
    <source>
        <dbReference type="ARBA" id="ARBA00022679"/>
    </source>
</evidence>
<dbReference type="HAMAP" id="MF_00059">
    <property type="entry name" value="RNApol_bact_RpoA"/>
    <property type="match status" value="1"/>
</dbReference>
<dbReference type="Pfam" id="PF01193">
    <property type="entry name" value="RNA_pol_L"/>
    <property type="match status" value="1"/>
</dbReference>
<evidence type="ECO:0000259" key="13">
    <source>
        <dbReference type="SMART" id="SM00662"/>
    </source>
</evidence>
<dbReference type="OrthoDB" id="360088at2759"/>
<comment type="similarity">
    <text evidence="2">Belongs to the RNA polymerase alpha chain family.</text>
</comment>
<dbReference type="Gramene" id="Pp3c11_16940V3.1">
    <property type="protein sequence ID" value="Pp3c11_16940V3.1"/>
    <property type="gene ID" value="Pp3c11_16940"/>
</dbReference>
<protein>
    <recommendedName>
        <fullName evidence="3">DNA-directed RNA polymerase</fullName>
        <ecNumber evidence="3">2.7.7.6</ecNumber>
    </recommendedName>
    <alternativeName>
        <fullName evidence="10">Plastid-encoded RNA polymerase subunit alpha</fullName>
    </alternativeName>
</protein>